<proteinExistence type="inferred from homology"/>
<evidence type="ECO:0000256" key="4">
    <source>
        <dbReference type="ARBA" id="ARBA00022806"/>
    </source>
</evidence>
<evidence type="ECO:0000256" key="5">
    <source>
        <dbReference type="ARBA" id="ARBA00022840"/>
    </source>
</evidence>
<evidence type="ECO:0000256" key="7">
    <source>
        <dbReference type="ARBA" id="ARBA00023235"/>
    </source>
</evidence>
<dbReference type="PROSITE" id="PS51198">
    <property type="entry name" value="UVRD_HELICASE_ATP_BIND"/>
    <property type="match status" value="1"/>
</dbReference>
<dbReference type="Gene3D" id="1.10.486.10">
    <property type="entry name" value="PCRA, domain 4"/>
    <property type="match status" value="1"/>
</dbReference>
<feature type="binding site" evidence="11">
    <location>
        <begin position="34"/>
        <end position="41"/>
    </location>
    <ligand>
        <name>ATP</name>
        <dbReference type="ChEBI" id="CHEBI:30616"/>
    </ligand>
</feature>
<dbReference type="PROSITE" id="PS51217">
    <property type="entry name" value="UVRD_HELICASE_CTER"/>
    <property type="match status" value="1"/>
</dbReference>
<dbReference type="GO" id="GO:0033202">
    <property type="term" value="C:DNA helicase complex"/>
    <property type="evidence" value="ECO:0007669"/>
    <property type="project" value="TreeGrafter"/>
</dbReference>
<comment type="catalytic activity">
    <reaction evidence="10">
        <text>ATP + H2O = ADP + phosphate + H(+)</text>
        <dbReference type="Rhea" id="RHEA:13065"/>
        <dbReference type="ChEBI" id="CHEBI:15377"/>
        <dbReference type="ChEBI" id="CHEBI:15378"/>
        <dbReference type="ChEBI" id="CHEBI:30616"/>
        <dbReference type="ChEBI" id="CHEBI:43474"/>
        <dbReference type="ChEBI" id="CHEBI:456216"/>
        <dbReference type="EC" id="5.6.2.4"/>
    </reaction>
</comment>
<dbReference type="GO" id="GO:0043138">
    <property type="term" value="F:3'-5' DNA helicase activity"/>
    <property type="evidence" value="ECO:0007669"/>
    <property type="project" value="UniProtKB-EC"/>
</dbReference>
<feature type="domain" description="UvrD-like helicase C-terminal" evidence="13">
    <location>
        <begin position="296"/>
        <end position="571"/>
    </location>
</feature>
<accession>A0A2M7D6E4</accession>
<dbReference type="SUPFAM" id="SSF52540">
    <property type="entry name" value="P-loop containing nucleoside triphosphate hydrolases"/>
    <property type="match status" value="1"/>
</dbReference>
<dbReference type="GO" id="GO:0005829">
    <property type="term" value="C:cytosol"/>
    <property type="evidence" value="ECO:0007669"/>
    <property type="project" value="TreeGrafter"/>
</dbReference>
<dbReference type="AlphaFoldDB" id="A0A2M7D6E4"/>
<dbReference type="GO" id="GO:0009314">
    <property type="term" value="P:response to radiation"/>
    <property type="evidence" value="ECO:0007669"/>
    <property type="project" value="UniProtKB-ARBA"/>
</dbReference>
<dbReference type="Gene3D" id="1.10.10.160">
    <property type="match status" value="1"/>
</dbReference>
<keyword evidence="5 11" id="KW-0067">ATP-binding</keyword>
<dbReference type="InterPro" id="IPR014017">
    <property type="entry name" value="DNA_helicase_UvrD-like_C"/>
</dbReference>
<comment type="caution">
    <text evidence="14">The sequence shown here is derived from an EMBL/GenBank/DDBJ whole genome shotgun (WGS) entry which is preliminary data.</text>
</comment>
<feature type="domain" description="UvrD-like helicase ATP-binding" evidence="12">
    <location>
        <begin position="13"/>
        <end position="295"/>
    </location>
</feature>
<evidence type="ECO:0000256" key="2">
    <source>
        <dbReference type="ARBA" id="ARBA00022741"/>
    </source>
</evidence>
<dbReference type="GO" id="GO:0000725">
    <property type="term" value="P:recombinational repair"/>
    <property type="evidence" value="ECO:0007669"/>
    <property type="project" value="TreeGrafter"/>
</dbReference>
<name>A0A2M7D6E4_9BACT</name>
<evidence type="ECO:0000256" key="11">
    <source>
        <dbReference type="PROSITE-ProRule" id="PRU00560"/>
    </source>
</evidence>
<dbReference type="GO" id="GO:0016887">
    <property type="term" value="F:ATP hydrolysis activity"/>
    <property type="evidence" value="ECO:0007669"/>
    <property type="project" value="RHEA"/>
</dbReference>
<dbReference type="FunFam" id="1.10.10.160:FF:000001">
    <property type="entry name" value="ATP-dependent DNA helicase"/>
    <property type="match status" value="1"/>
</dbReference>
<dbReference type="PANTHER" id="PTHR11070">
    <property type="entry name" value="UVRD / RECB / PCRA DNA HELICASE FAMILY MEMBER"/>
    <property type="match status" value="1"/>
</dbReference>
<dbReference type="InterPro" id="IPR013986">
    <property type="entry name" value="DExx_box_DNA_helicase_dom_sf"/>
</dbReference>
<dbReference type="Proteomes" id="UP000229247">
    <property type="component" value="Unassembled WGS sequence"/>
</dbReference>
<evidence type="ECO:0000313" key="15">
    <source>
        <dbReference type="Proteomes" id="UP000229247"/>
    </source>
</evidence>
<dbReference type="GO" id="GO:0005524">
    <property type="term" value="F:ATP binding"/>
    <property type="evidence" value="ECO:0007669"/>
    <property type="project" value="UniProtKB-UniRule"/>
</dbReference>
<evidence type="ECO:0000259" key="12">
    <source>
        <dbReference type="PROSITE" id="PS51198"/>
    </source>
</evidence>
<evidence type="ECO:0000259" key="13">
    <source>
        <dbReference type="PROSITE" id="PS51217"/>
    </source>
</evidence>
<evidence type="ECO:0000256" key="1">
    <source>
        <dbReference type="ARBA" id="ARBA00009922"/>
    </source>
</evidence>
<evidence type="ECO:0000256" key="10">
    <source>
        <dbReference type="ARBA" id="ARBA00048988"/>
    </source>
</evidence>
<keyword evidence="6" id="KW-0238">DNA-binding</keyword>
<gene>
    <name evidence="14" type="ORF">COS30_01275</name>
</gene>
<organism evidence="14 15">
    <name type="scientific">Candidatus Portnoybacteria bacterium CG02_land_8_20_14_3_00_45_8</name>
    <dbReference type="NCBI Taxonomy" id="1974807"/>
    <lineage>
        <taxon>Bacteria</taxon>
        <taxon>Candidatus Portnoyibacteriota</taxon>
    </lineage>
</organism>
<dbReference type="InterPro" id="IPR027417">
    <property type="entry name" value="P-loop_NTPase"/>
</dbReference>
<keyword evidence="2 11" id="KW-0547">Nucleotide-binding</keyword>
<dbReference type="Gene3D" id="3.40.50.300">
    <property type="entry name" value="P-loop containing nucleotide triphosphate hydrolases"/>
    <property type="match status" value="2"/>
</dbReference>
<evidence type="ECO:0000256" key="8">
    <source>
        <dbReference type="ARBA" id="ARBA00034617"/>
    </source>
</evidence>
<dbReference type="CDD" id="cd18807">
    <property type="entry name" value="SF1_C_UvrD"/>
    <property type="match status" value="1"/>
</dbReference>
<comment type="similarity">
    <text evidence="1">Belongs to the helicase family. UvrD subfamily.</text>
</comment>
<sequence length="667" mass="76595">MIISLYLFHMILKNLNQKQIEAVTQIEGPVLIIAGPGSGKTRVLTHRVAYLIKQGVPAENILAVTFTNKAAGEMKERITKLISLQAKRDFKLPTIGTFHAVCAKLLRSEADRLGYKRDFAIFDSKDTLTLIKRAMEELQLSEDQFNPNAMAKVISQAKAELVDAPAFASQATDFFPQTVAKVYSAYQAKLKQQNALDFDDLIMLVVKLWREHPKILQKYQNKFKYILVDEYQDTNHSQYLLINLLAQKYRHLFVIGDEAQSIYSWRGADFRNILNFEKDYPEAKVVMLEQNYRSTQNILDAAHHIIIKNKHRKDKKLWTENLAGQPITIFGAQNEKEEARFIIEEIVKLKRQQPLLGLRDFTVLYRTNAQSRALEEIFLKAGFPYKIVGSVKFYDRKEIKDLLAFLRLIQNPRDLVAMERIINVPPRGFGKNINCQVLADSDHALISQLTPHRQKSWNKFSQLMDELRVKAQTLPLSKLLKTIIAQIDYEQYIKGRTITKEGSPRSDRVGAGEERWENVKELFSVTKKYDAWPGQEGLAAFLEEAALISNHDEVESAKDVVNLMTLHCAKGLEFPVVFIAGLEEGIFPHSRSLIDQWQMEEERRLCYVGVTRAKQKLYLITARTRQLFGSTMVNPPSRFLDDIPPSLVEYINIENGEEDKEGIEMPF</sequence>
<keyword evidence="4 11" id="KW-0347">Helicase</keyword>
<protein>
    <recommendedName>
        <fullName evidence="9">DNA 3'-5' helicase</fullName>
        <ecNumber evidence="9">5.6.2.4</ecNumber>
    </recommendedName>
</protein>
<evidence type="ECO:0000313" key="14">
    <source>
        <dbReference type="EMBL" id="PIV38582.1"/>
    </source>
</evidence>
<comment type="catalytic activity">
    <reaction evidence="8">
        <text>Couples ATP hydrolysis with the unwinding of duplex DNA by translocating in the 3'-5' direction.</text>
        <dbReference type="EC" id="5.6.2.4"/>
    </reaction>
</comment>
<evidence type="ECO:0000256" key="6">
    <source>
        <dbReference type="ARBA" id="ARBA00023125"/>
    </source>
</evidence>
<reference evidence="15" key="1">
    <citation type="submission" date="2017-09" db="EMBL/GenBank/DDBJ databases">
        <title>Depth-based differentiation of microbial function through sediment-hosted aquifers and enrichment of novel symbionts in the deep terrestrial subsurface.</title>
        <authorList>
            <person name="Probst A.J."/>
            <person name="Ladd B."/>
            <person name="Jarett J.K."/>
            <person name="Geller-Mcgrath D.E."/>
            <person name="Sieber C.M.K."/>
            <person name="Emerson J.B."/>
            <person name="Anantharaman K."/>
            <person name="Thomas B.C."/>
            <person name="Malmstrom R."/>
            <person name="Stieglmeier M."/>
            <person name="Klingl A."/>
            <person name="Woyke T."/>
            <person name="Ryan C.M."/>
            <person name="Banfield J.F."/>
        </authorList>
    </citation>
    <scope>NUCLEOTIDE SEQUENCE [LARGE SCALE GENOMIC DNA]</scope>
</reference>
<keyword evidence="7" id="KW-0413">Isomerase</keyword>
<dbReference type="InterPro" id="IPR014016">
    <property type="entry name" value="UvrD-like_ATP-bd"/>
</dbReference>
<dbReference type="EMBL" id="PEUE01000032">
    <property type="protein sequence ID" value="PIV38582.1"/>
    <property type="molecule type" value="Genomic_DNA"/>
</dbReference>
<dbReference type="InterPro" id="IPR000212">
    <property type="entry name" value="DNA_helicase_UvrD/REP"/>
</dbReference>
<dbReference type="Pfam" id="PF13361">
    <property type="entry name" value="UvrD_C"/>
    <property type="match status" value="1"/>
</dbReference>
<dbReference type="PANTHER" id="PTHR11070:SF2">
    <property type="entry name" value="ATP-DEPENDENT DNA HELICASE SRS2"/>
    <property type="match status" value="1"/>
</dbReference>
<dbReference type="GO" id="GO:0003677">
    <property type="term" value="F:DNA binding"/>
    <property type="evidence" value="ECO:0007669"/>
    <property type="project" value="UniProtKB-KW"/>
</dbReference>
<evidence type="ECO:0000256" key="9">
    <source>
        <dbReference type="ARBA" id="ARBA00034808"/>
    </source>
</evidence>
<keyword evidence="3 11" id="KW-0378">Hydrolase</keyword>
<dbReference type="Pfam" id="PF00580">
    <property type="entry name" value="UvrD-helicase"/>
    <property type="match status" value="1"/>
</dbReference>
<dbReference type="CDD" id="cd17932">
    <property type="entry name" value="DEXQc_UvrD"/>
    <property type="match status" value="1"/>
</dbReference>
<dbReference type="EC" id="5.6.2.4" evidence="9"/>
<evidence type="ECO:0000256" key="3">
    <source>
        <dbReference type="ARBA" id="ARBA00022801"/>
    </source>
</evidence>